<dbReference type="OrthoDB" id="2017974at2759"/>
<dbReference type="PANTHER" id="PTHR15696">
    <property type="entry name" value="SMG-7 SUPPRESSOR WITH MORPHOLOGICAL EFFECT ON GENITALIA PROTEIN 7"/>
    <property type="match status" value="1"/>
</dbReference>
<evidence type="ECO:0000256" key="1">
    <source>
        <dbReference type="SAM" id="MobiDB-lite"/>
    </source>
</evidence>
<dbReference type="EMBL" id="KZ559158">
    <property type="protein sequence ID" value="PLB35821.1"/>
    <property type="molecule type" value="Genomic_DNA"/>
</dbReference>
<dbReference type="RefSeq" id="XP_024669833.1">
    <property type="nucleotide sequence ID" value="XM_024813581.1"/>
</dbReference>
<evidence type="ECO:0000259" key="2">
    <source>
        <dbReference type="Pfam" id="PF10373"/>
    </source>
</evidence>
<dbReference type="InterPro" id="IPR018834">
    <property type="entry name" value="DNA/RNA-bd_Est1-type"/>
</dbReference>
<feature type="region of interest" description="Disordered" evidence="1">
    <location>
        <begin position="1"/>
        <end position="242"/>
    </location>
</feature>
<dbReference type="GO" id="GO:0042162">
    <property type="term" value="F:telomeric DNA binding"/>
    <property type="evidence" value="ECO:0007669"/>
    <property type="project" value="TreeGrafter"/>
</dbReference>
<feature type="compositionally biased region" description="Polar residues" evidence="1">
    <location>
        <begin position="87"/>
        <end position="96"/>
    </location>
</feature>
<dbReference type="AlphaFoldDB" id="A0A2I2F5D3"/>
<evidence type="ECO:0000313" key="4">
    <source>
        <dbReference type="Proteomes" id="UP000234585"/>
    </source>
</evidence>
<accession>A0A2I2F5D3</accession>
<dbReference type="SUPFAM" id="SSF48452">
    <property type="entry name" value="TPR-like"/>
    <property type="match status" value="1"/>
</dbReference>
<dbReference type="PANTHER" id="PTHR15696:SF0">
    <property type="entry name" value="TELOMERASE-BINDING PROTEIN EST1A"/>
    <property type="match status" value="1"/>
</dbReference>
<reference evidence="3 4" key="1">
    <citation type="submission" date="2017-12" db="EMBL/GenBank/DDBJ databases">
        <authorList>
            <consortium name="DOE Joint Genome Institute"/>
            <person name="Haridas S."/>
            <person name="Kjaerbolling I."/>
            <person name="Vesth T.C."/>
            <person name="Frisvad J.C."/>
            <person name="Nybo J.L."/>
            <person name="Theobald S."/>
            <person name="Kuo A."/>
            <person name="Bowyer P."/>
            <person name="Matsuda Y."/>
            <person name="Mondo S."/>
            <person name="Lyhne E.K."/>
            <person name="Kogle M.E."/>
            <person name="Clum A."/>
            <person name="Lipzen A."/>
            <person name="Salamov A."/>
            <person name="Ngan C.Y."/>
            <person name="Daum C."/>
            <person name="Chiniquy J."/>
            <person name="Barry K."/>
            <person name="LaButti K."/>
            <person name="Simmons B.A."/>
            <person name="Magnuson J.K."/>
            <person name="Mortensen U.H."/>
            <person name="Larsen T.O."/>
            <person name="Grigoriev I.V."/>
            <person name="Baker S.E."/>
            <person name="Andersen M.R."/>
            <person name="Nordberg H.P."/>
            <person name="Cantor M.N."/>
            <person name="Hua S.X."/>
        </authorList>
    </citation>
    <scope>NUCLEOTIDE SEQUENCE [LARGE SCALE GENOMIC DNA]</scope>
    <source>
        <strain evidence="3 4">CBS 102.13</strain>
    </source>
</reference>
<keyword evidence="4" id="KW-1185">Reference proteome</keyword>
<gene>
    <name evidence="3" type="ORF">BDW47DRAFT_109895</name>
</gene>
<feature type="domain" description="DNA/RNA-binding" evidence="2">
    <location>
        <begin position="417"/>
        <end position="483"/>
    </location>
</feature>
<dbReference type="Gene3D" id="1.25.40.10">
    <property type="entry name" value="Tetratricopeptide repeat domain"/>
    <property type="match status" value="1"/>
</dbReference>
<protein>
    <recommendedName>
        <fullName evidence="2">DNA/RNA-binding domain-containing protein</fullName>
    </recommendedName>
</protein>
<name>A0A2I2F5D3_ASPCN</name>
<dbReference type="Pfam" id="PF10373">
    <property type="entry name" value="EST1_DNA_bind"/>
    <property type="match status" value="1"/>
</dbReference>
<dbReference type="GO" id="GO:0070034">
    <property type="term" value="F:telomerase RNA binding"/>
    <property type="evidence" value="ECO:0007669"/>
    <property type="project" value="TreeGrafter"/>
</dbReference>
<proteinExistence type="predicted"/>
<dbReference type="InterPro" id="IPR011990">
    <property type="entry name" value="TPR-like_helical_dom_sf"/>
</dbReference>
<feature type="region of interest" description="Disordered" evidence="1">
    <location>
        <begin position="779"/>
        <end position="798"/>
    </location>
</feature>
<dbReference type="STRING" id="41067.A0A2I2F5D3"/>
<dbReference type="GO" id="GO:0005697">
    <property type="term" value="C:telomerase holoenzyme complex"/>
    <property type="evidence" value="ECO:0007669"/>
    <property type="project" value="TreeGrafter"/>
</dbReference>
<dbReference type="FunFam" id="1.25.40.10:FF:000202">
    <property type="entry name" value="Unplaced genomic scaffold supercont1.7, whole genome shotgun sequence"/>
    <property type="match status" value="1"/>
</dbReference>
<dbReference type="GeneID" id="36520741"/>
<evidence type="ECO:0000313" key="3">
    <source>
        <dbReference type="EMBL" id="PLB35821.1"/>
    </source>
</evidence>
<dbReference type="GO" id="GO:0000184">
    <property type="term" value="P:nuclear-transcribed mRNA catabolic process, nonsense-mediated decay"/>
    <property type="evidence" value="ECO:0007669"/>
    <property type="project" value="TreeGrafter"/>
</dbReference>
<dbReference type="Proteomes" id="UP000234585">
    <property type="component" value="Unassembled WGS sequence"/>
</dbReference>
<organism evidence="3 4">
    <name type="scientific">Aspergillus candidus</name>
    <dbReference type="NCBI Taxonomy" id="41067"/>
    <lineage>
        <taxon>Eukaryota</taxon>
        <taxon>Fungi</taxon>
        <taxon>Dikarya</taxon>
        <taxon>Ascomycota</taxon>
        <taxon>Pezizomycotina</taxon>
        <taxon>Eurotiomycetes</taxon>
        <taxon>Eurotiomycetidae</taxon>
        <taxon>Eurotiales</taxon>
        <taxon>Aspergillaceae</taxon>
        <taxon>Aspergillus</taxon>
        <taxon>Aspergillus subgen. Circumdati</taxon>
    </lineage>
</organism>
<dbReference type="InterPro" id="IPR045153">
    <property type="entry name" value="Est1/Ebs1-like"/>
</dbReference>
<feature type="compositionally biased region" description="Basic residues" evidence="1">
    <location>
        <begin position="212"/>
        <end position="222"/>
    </location>
</feature>
<sequence>MSYDVLRTLAPSTMSDGNYEDRGSLPIPYRGVSKNRVLGSDRVDSPSMGSPESGEHPGHSRKSAPPWVSDDGSLVGSAATNRAIHSASASFSNQRPPSAGPAHDSHSSEAPGDHGPGSVSPNTFHGPRQAWEPLPRRSTPRLAHSVSRLAAENRAGRASPVGSEPRQFRLSAESADEMTGSDGERSRLHPRPVQSSPASTEGPMAAPTPTTKQRHTASRPRGSRSGTTERLSYGQESARGLSFEQKPAGGLSAVAGEEQLINEVRGIYAGLVMVEKKCIEIDKEQSESNSELSHQQWQTLISLHRTLLQEHHDFFMASQHPSASPVLTRLSEKYAMPARMWRYGIHAFLELLRHRLPGSLDHMLTFIYLAYSMMTLLMETVPAFEETWVECLGDLSRYRMAVEEVDLRDREVWAGVARNWYNQAADRNPDVGRIQHHLAVLARPDIVQQLFYYTRSLVSVRSFAGTRESILLLFNPILKGPRANPHHMAAISFVAAHGRLFTGGTAAQLAASATEFLSVLDKHLGRVGSAFKMQGVHMTSANIASMLQYSGTDSLLSAEFHHAAQHPRSLEAAYTSAAENWTPVQDVQQIEADLTALENLQTPLPLVFYGSCLAFKTLSVFLDQLGDKNIFPAVHSSLAFLWCLALTTNGMKHVETMVPWERIVTFLNTMVRPWVDMALVEQPEFPISEDTRWLPEDFLIRGQLWSQSFYPPAFFVGSPTEDDGRNVERPSTGMSRTYRCLWLGVRLATFNRWFTYDPNAHEFSATPFASSLEKLAESHDPLQVASPPKGPEITLHDA</sequence>